<evidence type="ECO:0000256" key="6">
    <source>
        <dbReference type="ARBA" id="ARBA00023053"/>
    </source>
</evidence>
<feature type="transmembrane region" description="Helical" evidence="12">
    <location>
        <begin position="36"/>
        <end position="58"/>
    </location>
</feature>
<evidence type="ECO:0000256" key="5">
    <source>
        <dbReference type="ARBA" id="ARBA00022989"/>
    </source>
</evidence>
<keyword evidence="8 12" id="KW-0472">Membrane</keyword>
<organism evidence="13 14">
    <name type="scientific">Brachionus calyciflorus</name>
    <dbReference type="NCBI Taxonomy" id="104777"/>
    <lineage>
        <taxon>Eukaryota</taxon>
        <taxon>Metazoa</taxon>
        <taxon>Spiralia</taxon>
        <taxon>Gnathifera</taxon>
        <taxon>Rotifera</taxon>
        <taxon>Eurotatoria</taxon>
        <taxon>Monogononta</taxon>
        <taxon>Pseudotrocha</taxon>
        <taxon>Ploima</taxon>
        <taxon>Brachionidae</taxon>
        <taxon>Brachionus</taxon>
    </lineage>
</organism>
<keyword evidence="2 11" id="KW-0813">Transport</keyword>
<comment type="caution">
    <text evidence="13">The sequence shown here is derived from an EMBL/GenBank/DDBJ whole genome shotgun (WGS) entry which is preliminary data.</text>
</comment>
<keyword evidence="14" id="KW-1185">Reference proteome</keyword>
<name>A0A814PB20_9BILA</name>
<comment type="similarity">
    <text evidence="11">Belongs to the amiloride-sensitive sodium channel (TC 1.A.6) family.</text>
</comment>
<dbReference type="Gene3D" id="1.10.287.770">
    <property type="entry name" value="YojJ-like"/>
    <property type="match status" value="1"/>
</dbReference>
<protein>
    <submittedName>
        <fullName evidence="13">Uncharacterized protein</fullName>
    </submittedName>
</protein>
<dbReference type="Pfam" id="PF00858">
    <property type="entry name" value="ASC"/>
    <property type="match status" value="1"/>
</dbReference>
<evidence type="ECO:0000256" key="12">
    <source>
        <dbReference type="SAM" id="Phobius"/>
    </source>
</evidence>
<keyword evidence="6" id="KW-0915">Sodium</keyword>
<evidence type="ECO:0000256" key="9">
    <source>
        <dbReference type="ARBA" id="ARBA00023201"/>
    </source>
</evidence>
<dbReference type="InterPro" id="IPR001873">
    <property type="entry name" value="ENaC"/>
</dbReference>
<evidence type="ECO:0000256" key="2">
    <source>
        <dbReference type="ARBA" id="ARBA00022448"/>
    </source>
</evidence>
<keyword evidence="7 11" id="KW-0406">Ion transport</keyword>
<dbReference type="OrthoDB" id="5874059at2759"/>
<dbReference type="PRINTS" id="PR01078">
    <property type="entry name" value="AMINACHANNEL"/>
</dbReference>
<comment type="subcellular location">
    <subcellularLocation>
        <location evidence="1">Membrane</location>
        <topology evidence="1">Multi-pass membrane protein</topology>
    </subcellularLocation>
</comment>
<dbReference type="PANTHER" id="PTHR11690">
    <property type="entry name" value="AMILORIDE-SENSITIVE SODIUM CHANNEL-RELATED"/>
    <property type="match status" value="1"/>
</dbReference>
<evidence type="ECO:0000256" key="3">
    <source>
        <dbReference type="ARBA" id="ARBA00022461"/>
    </source>
</evidence>
<reference evidence="13" key="1">
    <citation type="submission" date="2021-02" db="EMBL/GenBank/DDBJ databases">
        <authorList>
            <person name="Nowell W R."/>
        </authorList>
    </citation>
    <scope>NUCLEOTIDE SEQUENCE</scope>
    <source>
        <strain evidence="13">Ploen Becks lab</strain>
    </source>
</reference>
<evidence type="ECO:0000256" key="4">
    <source>
        <dbReference type="ARBA" id="ARBA00022692"/>
    </source>
</evidence>
<evidence type="ECO:0000313" key="14">
    <source>
        <dbReference type="Proteomes" id="UP000663879"/>
    </source>
</evidence>
<dbReference type="EMBL" id="CAJNOC010007711">
    <property type="protein sequence ID" value="CAF1103688.1"/>
    <property type="molecule type" value="Genomic_DNA"/>
</dbReference>
<dbReference type="Proteomes" id="UP000663879">
    <property type="component" value="Unassembled WGS sequence"/>
</dbReference>
<gene>
    <name evidence="13" type="ORF">OXX778_LOCUS21281</name>
</gene>
<dbReference type="GO" id="GO:0005886">
    <property type="term" value="C:plasma membrane"/>
    <property type="evidence" value="ECO:0007669"/>
    <property type="project" value="TreeGrafter"/>
</dbReference>
<dbReference type="AlphaFoldDB" id="A0A814PB20"/>
<accession>A0A814PB20</accession>
<keyword evidence="5 12" id="KW-1133">Transmembrane helix</keyword>
<feature type="transmembrane region" description="Helical" evidence="12">
    <location>
        <begin position="412"/>
        <end position="435"/>
    </location>
</feature>
<sequence>MKTEFDKKSVIRQRIQESLIHSTSHGIPSIITSDNWILKVFWIIFTLISTGFCAFSIIQNILNYYKYDVTTKIRFKYEVGSEFPSITVCNSNFFSSEKGYNFYLKSLDKKKLIENSLKEEDEFAHQLALKLNISEIKSLGDSLDKLIYETCLDNREFVMNNESFTYFFHLYFGNCYTFNPGHFENGTKAVPFKSYTTGFRAGLTMKLNTTDSLGLLNDAVVLIHEFQTSPNLADPLFIKPNLTTNIALKRTFSTQLPKPYSNCDSNTDDPKKFNSDLYKEIHDSSYKYSQKLCQDLCFHKLLIQNCSCYTYEDGRFMEGEPCLTESGSECNYDFSPYFVDMDFLNKICLPKCPLECNTKCFNKLITSTRKNKEFELIELKIYFEDNVITEIVENEVMDIFTLISNIGGTAGLFLGVSFLSFAEILAICIRVLLILNEGNKNNAQNTKSFIITS</sequence>
<evidence type="ECO:0000256" key="11">
    <source>
        <dbReference type="RuleBase" id="RU000679"/>
    </source>
</evidence>
<evidence type="ECO:0000256" key="1">
    <source>
        <dbReference type="ARBA" id="ARBA00004141"/>
    </source>
</evidence>
<proteinExistence type="inferred from homology"/>
<keyword evidence="3 11" id="KW-0894">Sodium channel</keyword>
<dbReference type="GO" id="GO:0015280">
    <property type="term" value="F:ligand-gated sodium channel activity"/>
    <property type="evidence" value="ECO:0007669"/>
    <property type="project" value="TreeGrafter"/>
</dbReference>
<keyword evidence="10 11" id="KW-0407">Ion channel</keyword>
<keyword evidence="4 11" id="KW-0812">Transmembrane</keyword>
<evidence type="ECO:0000313" key="13">
    <source>
        <dbReference type="EMBL" id="CAF1103688.1"/>
    </source>
</evidence>
<evidence type="ECO:0000256" key="10">
    <source>
        <dbReference type="ARBA" id="ARBA00023303"/>
    </source>
</evidence>
<dbReference type="Gene3D" id="2.60.470.10">
    <property type="entry name" value="Acid-sensing ion channels like domains"/>
    <property type="match status" value="1"/>
</dbReference>
<evidence type="ECO:0000256" key="7">
    <source>
        <dbReference type="ARBA" id="ARBA00023065"/>
    </source>
</evidence>
<evidence type="ECO:0000256" key="8">
    <source>
        <dbReference type="ARBA" id="ARBA00023136"/>
    </source>
</evidence>
<keyword evidence="9 11" id="KW-0739">Sodium transport</keyword>